<dbReference type="Proteomes" id="UP000004348">
    <property type="component" value="Chromosome"/>
</dbReference>
<dbReference type="STRING" id="886738.Nlim_0773"/>
<sequence length="165" mass="18814">MQCLNFLNPRRDSTINQLQSLSANIEKKLSITIPDVKIDKLSTEELQDINKIVGLANYMLIKYEDKKETRLLLEQFVSLITESAQSVECIDDEISELILSAENSINKVKTMHTKLSADSDLKKSYLTEFTDSESEIGSINLTNFTRAVNTSEYQQKSQERTVQMI</sequence>
<dbReference type="HOGENOM" id="CLU_1607078_0_0_2"/>
<protein>
    <submittedName>
        <fullName evidence="1">Uncharacterized protein</fullName>
    </submittedName>
</protein>
<comment type="caution">
    <text evidence="1">The sequence shown here is derived from an EMBL/GenBank/DDBJ whole genome shotgun (WGS) entry which is preliminary data.</text>
</comment>
<evidence type="ECO:0000313" key="1">
    <source>
        <dbReference type="EMBL" id="EGG42328.1"/>
    </source>
</evidence>
<reference evidence="1" key="1">
    <citation type="journal article" date="2011" name="PLoS ONE">
        <title>Genome of a low-salinity ammonia-oxidizing archaeon determined by single-cell and metagenomic analysis.</title>
        <authorList>
            <person name="Blainey P.C."/>
            <person name="Mosier A.C."/>
            <person name="Potanina A."/>
            <person name="Francis C.A."/>
            <person name="Quake S.R."/>
        </authorList>
    </citation>
    <scope>NUCLEOTIDE SEQUENCE [LARGE SCALE GENOMIC DNA]</scope>
    <source>
        <strain evidence="1">SFB1</strain>
    </source>
</reference>
<proteinExistence type="predicted"/>
<name>F3KJW4_9ARCH</name>
<organism evidence="1">
    <name type="scientific">Candidatus Nitrosarchaeum limnium SFB1</name>
    <dbReference type="NCBI Taxonomy" id="886738"/>
    <lineage>
        <taxon>Archaea</taxon>
        <taxon>Nitrososphaerota</taxon>
        <taxon>Nitrososphaeria</taxon>
        <taxon>Nitrosopumilales</taxon>
        <taxon>Nitrosopumilaceae</taxon>
        <taxon>Nitrosarchaeum</taxon>
    </lineage>
</organism>
<accession>F3KJW4</accession>
<dbReference type="AlphaFoldDB" id="F3KJW4"/>
<dbReference type="EMBL" id="AEGP01000030">
    <property type="protein sequence ID" value="EGG42328.1"/>
    <property type="molecule type" value="Genomic_DNA"/>
</dbReference>
<gene>
    <name evidence="1" type="ORF">Nlim_0773</name>
</gene>